<accession>A0ABQ6JEE2</accession>
<name>A0ABQ6JEE2_9ACTN</name>
<feature type="compositionally biased region" description="Basic residues" evidence="1">
    <location>
        <begin position="251"/>
        <end position="265"/>
    </location>
</feature>
<evidence type="ECO:0008006" key="4">
    <source>
        <dbReference type="Google" id="ProtNLM"/>
    </source>
</evidence>
<keyword evidence="3" id="KW-1185">Reference proteome</keyword>
<gene>
    <name evidence="2" type="ORF">GCM10025868_04450</name>
</gene>
<sequence>MSHHTLRRGLIAGAAGTAVLNAVTYADMALRGRPASDAPEATVDALADRLGRSIPGDRHQRANRRTALGALSGTATGLAVGVLASVARRAGYRPGRLLGTVGTAAAAMAASDVPLGLLGVSDPRGWSATDWVADAVPHLAFAVTADAVIRRDARPEVSDLRRPATGSLVWRSAALGAAAGARRLARRHGRVVRHQPGREPRRAGRRRGRARRGQGAGDAEPAQRAGSARAAGLGCRRGGRAGPPRGGAPRRPGRRGSRRRRRGRRGGAAWRAFADRRVPDWQAALVEDAVALLLAALAALPTRRATATR</sequence>
<feature type="compositionally biased region" description="Low complexity" evidence="1">
    <location>
        <begin position="217"/>
        <end position="234"/>
    </location>
</feature>
<dbReference type="EMBL" id="BSUZ01000001">
    <property type="protein sequence ID" value="GMA85195.1"/>
    <property type="molecule type" value="Genomic_DNA"/>
</dbReference>
<reference evidence="3" key="1">
    <citation type="journal article" date="2019" name="Int. J. Syst. Evol. Microbiol.">
        <title>The Global Catalogue of Microorganisms (GCM) 10K type strain sequencing project: providing services to taxonomists for standard genome sequencing and annotation.</title>
        <authorList>
            <consortium name="The Broad Institute Genomics Platform"/>
            <consortium name="The Broad Institute Genome Sequencing Center for Infectious Disease"/>
            <person name="Wu L."/>
            <person name="Ma J."/>
        </authorList>
    </citation>
    <scope>NUCLEOTIDE SEQUENCE [LARGE SCALE GENOMIC DNA]</scope>
    <source>
        <strain evidence="3">NBRC 108730</strain>
    </source>
</reference>
<evidence type="ECO:0000313" key="2">
    <source>
        <dbReference type="EMBL" id="GMA85195.1"/>
    </source>
</evidence>
<proteinExistence type="predicted"/>
<comment type="caution">
    <text evidence="2">The sequence shown here is derived from an EMBL/GenBank/DDBJ whole genome shotgun (WGS) entry which is preliminary data.</text>
</comment>
<feature type="compositionally biased region" description="Basic residues" evidence="1">
    <location>
        <begin position="183"/>
        <end position="195"/>
    </location>
</feature>
<feature type="region of interest" description="Disordered" evidence="1">
    <location>
        <begin position="182"/>
        <end position="268"/>
    </location>
</feature>
<evidence type="ECO:0000313" key="3">
    <source>
        <dbReference type="Proteomes" id="UP001157017"/>
    </source>
</evidence>
<dbReference type="Proteomes" id="UP001157017">
    <property type="component" value="Unassembled WGS sequence"/>
</dbReference>
<dbReference type="InterPro" id="IPR006311">
    <property type="entry name" value="TAT_signal"/>
</dbReference>
<evidence type="ECO:0000256" key="1">
    <source>
        <dbReference type="SAM" id="MobiDB-lite"/>
    </source>
</evidence>
<protein>
    <recommendedName>
        <fullName evidence="4">DUF4126 domain-containing protein</fullName>
    </recommendedName>
</protein>
<feature type="compositionally biased region" description="Basic residues" evidence="1">
    <location>
        <begin position="203"/>
        <end position="212"/>
    </location>
</feature>
<dbReference type="PROSITE" id="PS51318">
    <property type="entry name" value="TAT"/>
    <property type="match status" value="1"/>
</dbReference>
<organism evidence="2 3">
    <name type="scientific">Angustibacter aerolatus</name>
    <dbReference type="NCBI Taxonomy" id="1162965"/>
    <lineage>
        <taxon>Bacteria</taxon>
        <taxon>Bacillati</taxon>
        <taxon>Actinomycetota</taxon>
        <taxon>Actinomycetes</taxon>
        <taxon>Kineosporiales</taxon>
        <taxon>Kineosporiaceae</taxon>
    </lineage>
</organism>